<proteinExistence type="predicted"/>
<dbReference type="EMBL" id="CADEPM010000019">
    <property type="protein sequence ID" value="CAB3411740.1"/>
    <property type="molecule type" value="Genomic_DNA"/>
</dbReference>
<reference evidence="2 3" key="1">
    <citation type="submission" date="2020-04" db="EMBL/GenBank/DDBJ databases">
        <authorList>
            <person name="Laetsch R D."/>
            <person name="Stevens L."/>
            <person name="Kumar S."/>
            <person name="Blaxter L. M."/>
        </authorList>
    </citation>
    <scope>NUCLEOTIDE SEQUENCE [LARGE SCALE GENOMIC DNA]</scope>
</reference>
<evidence type="ECO:0000313" key="2">
    <source>
        <dbReference type="EMBL" id="CAB3411740.1"/>
    </source>
</evidence>
<evidence type="ECO:0000313" key="3">
    <source>
        <dbReference type="Proteomes" id="UP000494206"/>
    </source>
</evidence>
<sequence>MADDLHRLEKVLLDDDMDIEPEEAEQRPEAVKTTKAKHAADETPMKDREDGVARQWKMLNDNIAALRQTFEQAVSHWTAISSMPTMEHGTGVTGEMRSPPQTHGTWEPFEQRQPNSGPARASAPPRHCSFCAGDHSRKLEISRISAVEWCRYS</sequence>
<name>A0A8S1FFE8_9PELO</name>
<feature type="compositionally biased region" description="Acidic residues" evidence="1">
    <location>
        <begin position="14"/>
        <end position="23"/>
    </location>
</feature>
<organism evidence="2 3">
    <name type="scientific">Caenorhabditis bovis</name>
    <dbReference type="NCBI Taxonomy" id="2654633"/>
    <lineage>
        <taxon>Eukaryota</taxon>
        <taxon>Metazoa</taxon>
        <taxon>Ecdysozoa</taxon>
        <taxon>Nematoda</taxon>
        <taxon>Chromadorea</taxon>
        <taxon>Rhabditida</taxon>
        <taxon>Rhabditina</taxon>
        <taxon>Rhabditomorpha</taxon>
        <taxon>Rhabditoidea</taxon>
        <taxon>Rhabditidae</taxon>
        <taxon>Peloderinae</taxon>
        <taxon>Caenorhabditis</taxon>
    </lineage>
</organism>
<feature type="region of interest" description="Disordered" evidence="1">
    <location>
        <begin position="82"/>
        <end position="125"/>
    </location>
</feature>
<feature type="compositionally biased region" description="Basic and acidic residues" evidence="1">
    <location>
        <begin position="24"/>
        <end position="50"/>
    </location>
</feature>
<evidence type="ECO:0000256" key="1">
    <source>
        <dbReference type="SAM" id="MobiDB-lite"/>
    </source>
</evidence>
<accession>A0A8S1FFE8</accession>
<protein>
    <submittedName>
        <fullName evidence="2">Uncharacterized protein</fullName>
    </submittedName>
</protein>
<gene>
    <name evidence="2" type="ORF">CBOVIS_LOCUS13114</name>
</gene>
<dbReference type="Proteomes" id="UP000494206">
    <property type="component" value="Unassembled WGS sequence"/>
</dbReference>
<comment type="caution">
    <text evidence="2">The sequence shown here is derived from an EMBL/GenBank/DDBJ whole genome shotgun (WGS) entry which is preliminary data.</text>
</comment>
<feature type="region of interest" description="Disordered" evidence="1">
    <location>
        <begin position="14"/>
        <end position="50"/>
    </location>
</feature>
<keyword evidence="3" id="KW-1185">Reference proteome</keyword>
<dbReference type="AlphaFoldDB" id="A0A8S1FFE8"/>